<dbReference type="Pfam" id="PF13359">
    <property type="entry name" value="DDE_Tnp_4"/>
    <property type="match status" value="1"/>
</dbReference>
<dbReference type="PANTHER" id="PTHR22930">
    <property type="match status" value="1"/>
</dbReference>
<dbReference type="InterPro" id="IPR045249">
    <property type="entry name" value="HARBI1-like"/>
</dbReference>
<dbReference type="InterPro" id="IPR027806">
    <property type="entry name" value="HARBI1_dom"/>
</dbReference>
<proteinExistence type="inferred from homology"/>
<evidence type="ECO:0000256" key="4">
    <source>
        <dbReference type="ARBA" id="ARBA00022722"/>
    </source>
</evidence>
<evidence type="ECO:0000256" key="7">
    <source>
        <dbReference type="ARBA" id="ARBA00023242"/>
    </source>
</evidence>
<evidence type="ECO:0000256" key="6">
    <source>
        <dbReference type="ARBA" id="ARBA00022801"/>
    </source>
</evidence>
<keyword evidence="4" id="KW-0540">Nuclease</keyword>
<keyword evidence="7" id="KW-0539">Nucleus</keyword>
<name>A0ABM3GAJ6_NEOLC</name>
<gene>
    <name evidence="10" type="primary">LOC107223734</name>
</gene>
<evidence type="ECO:0000256" key="1">
    <source>
        <dbReference type="ARBA" id="ARBA00001968"/>
    </source>
</evidence>
<evidence type="ECO:0000313" key="9">
    <source>
        <dbReference type="Proteomes" id="UP000829291"/>
    </source>
</evidence>
<dbReference type="GeneID" id="107223734"/>
<feature type="domain" description="DDE Tnp4" evidence="8">
    <location>
        <begin position="176"/>
        <end position="327"/>
    </location>
</feature>
<keyword evidence="9" id="KW-1185">Reference proteome</keyword>
<sequence length="374" mass="43267">MAEPVHEVRIIEELFSSENSDDEEDILLLRNIANRRRKIPRIQNYIADVVNHYNDKQFKSHFRVSRETCNYLIALFEQSEHYPKGPPFGGVRIKTAEEYILCYLWFAGNKSVYRIVAQLFGLSLSTAHAMIESVTTYLTDELGPLVIRFPRTLQEKQDICEEFEEIAGYPGVCGCIDGTFINIRTPAHKIKSTYVNRHDTTALTLQGICDAKKKFLDVFTGIPGKIHDARVFTLSFIRPTVLSMGPDFHILGDSAYPICENLMTPIRDYGNLTDEQREYNRRFCSTRVLIENAFGLLKQRFRQLIRTDMWGVLKTSKFILSCCVMHNLCIERNDFLDGIEHYMAEPEPEAEFIINDEARRLGVLKRNLLSRQFM</sequence>
<protein>
    <submittedName>
        <fullName evidence="10">Nuclease HARBI1</fullName>
    </submittedName>
</protein>
<reference evidence="10" key="1">
    <citation type="submission" date="2025-08" db="UniProtKB">
        <authorList>
            <consortium name="RefSeq"/>
        </authorList>
    </citation>
    <scope>IDENTIFICATION</scope>
    <source>
        <tissue evidence="10">Thorax and Abdomen</tissue>
    </source>
</reference>
<evidence type="ECO:0000259" key="8">
    <source>
        <dbReference type="Pfam" id="PF13359"/>
    </source>
</evidence>
<dbReference type="Proteomes" id="UP000829291">
    <property type="component" value="Chromosome 5"/>
</dbReference>
<evidence type="ECO:0000256" key="2">
    <source>
        <dbReference type="ARBA" id="ARBA00004123"/>
    </source>
</evidence>
<keyword evidence="5" id="KW-0479">Metal-binding</keyword>
<comment type="cofactor">
    <cofactor evidence="1">
        <name>a divalent metal cation</name>
        <dbReference type="ChEBI" id="CHEBI:60240"/>
    </cofactor>
</comment>
<comment type="subcellular location">
    <subcellularLocation>
        <location evidence="2">Nucleus</location>
    </subcellularLocation>
</comment>
<accession>A0ABM3GAJ6</accession>
<evidence type="ECO:0000256" key="5">
    <source>
        <dbReference type="ARBA" id="ARBA00022723"/>
    </source>
</evidence>
<comment type="similarity">
    <text evidence="3">Belongs to the HARBI1 family.</text>
</comment>
<evidence type="ECO:0000313" key="10">
    <source>
        <dbReference type="RefSeq" id="XP_046597297.1"/>
    </source>
</evidence>
<dbReference type="PANTHER" id="PTHR22930:SF85">
    <property type="entry name" value="GH03217P-RELATED"/>
    <property type="match status" value="1"/>
</dbReference>
<organism evidence="9 10">
    <name type="scientific">Neodiprion lecontei</name>
    <name type="common">Redheaded pine sawfly</name>
    <dbReference type="NCBI Taxonomy" id="441921"/>
    <lineage>
        <taxon>Eukaryota</taxon>
        <taxon>Metazoa</taxon>
        <taxon>Ecdysozoa</taxon>
        <taxon>Arthropoda</taxon>
        <taxon>Hexapoda</taxon>
        <taxon>Insecta</taxon>
        <taxon>Pterygota</taxon>
        <taxon>Neoptera</taxon>
        <taxon>Endopterygota</taxon>
        <taxon>Hymenoptera</taxon>
        <taxon>Tenthredinoidea</taxon>
        <taxon>Diprionidae</taxon>
        <taxon>Diprioninae</taxon>
        <taxon>Neodiprion</taxon>
    </lineage>
</organism>
<evidence type="ECO:0000256" key="3">
    <source>
        <dbReference type="ARBA" id="ARBA00006958"/>
    </source>
</evidence>
<keyword evidence="6" id="KW-0378">Hydrolase</keyword>
<dbReference type="RefSeq" id="XP_046597297.1">
    <property type="nucleotide sequence ID" value="XM_046741341.1"/>
</dbReference>